<evidence type="ECO:0000256" key="1">
    <source>
        <dbReference type="SAM" id="Phobius"/>
    </source>
</evidence>
<keyword evidence="1" id="KW-0812">Transmembrane</keyword>
<keyword evidence="1" id="KW-1133">Transmembrane helix</keyword>
<name>A0A7E4ZSN6_PANRE</name>
<dbReference type="WBParaSite" id="Pan_g14833.t1">
    <property type="protein sequence ID" value="Pan_g14833.t1"/>
    <property type="gene ID" value="Pan_g14833"/>
</dbReference>
<keyword evidence="1" id="KW-0472">Membrane</keyword>
<organism evidence="2 3">
    <name type="scientific">Panagrellus redivivus</name>
    <name type="common">Microworm</name>
    <dbReference type="NCBI Taxonomy" id="6233"/>
    <lineage>
        <taxon>Eukaryota</taxon>
        <taxon>Metazoa</taxon>
        <taxon>Ecdysozoa</taxon>
        <taxon>Nematoda</taxon>
        <taxon>Chromadorea</taxon>
        <taxon>Rhabditida</taxon>
        <taxon>Tylenchina</taxon>
        <taxon>Panagrolaimomorpha</taxon>
        <taxon>Panagrolaimoidea</taxon>
        <taxon>Panagrolaimidae</taxon>
        <taxon>Panagrellus</taxon>
    </lineage>
</organism>
<reference evidence="2" key="1">
    <citation type="journal article" date="2013" name="Genetics">
        <title>The draft genome and transcriptome of Panagrellus redivivus are shaped by the harsh demands of a free-living lifestyle.</title>
        <authorList>
            <person name="Srinivasan J."/>
            <person name="Dillman A.R."/>
            <person name="Macchietto M.G."/>
            <person name="Heikkinen L."/>
            <person name="Lakso M."/>
            <person name="Fracchia K.M."/>
            <person name="Antoshechkin I."/>
            <person name="Mortazavi A."/>
            <person name="Wong G."/>
            <person name="Sternberg P.W."/>
        </authorList>
    </citation>
    <scope>NUCLEOTIDE SEQUENCE [LARGE SCALE GENOMIC DNA]</scope>
    <source>
        <strain evidence="2">MT8872</strain>
    </source>
</reference>
<feature type="transmembrane region" description="Helical" evidence="1">
    <location>
        <begin position="6"/>
        <end position="25"/>
    </location>
</feature>
<accession>A0A7E4ZSN6</accession>
<protein>
    <submittedName>
        <fullName evidence="3">Secreted protein</fullName>
    </submittedName>
</protein>
<evidence type="ECO:0000313" key="3">
    <source>
        <dbReference type="WBParaSite" id="Pan_g14833.t1"/>
    </source>
</evidence>
<sequence length="104" mass="11037">MLTLTVIVADFVWKFICSLLFALFYTDTKAPAAAATFTSGKISCSEGDAEEGDIVDGSALKGESNTTAGVTHQTFYRLLETRINAVGVLAEGTLPSNRQGECDP</sequence>
<dbReference type="Proteomes" id="UP000492821">
    <property type="component" value="Unassembled WGS sequence"/>
</dbReference>
<keyword evidence="2" id="KW-1185">Reference proteome</keyword>
<reference evidence="3" key="2">
    <citation type="submission" date="2020-10" db="UniProtKB">
        <authorList>
            <consortium name="WormBaseParasite"/>
        </authorList>
    </citation>
    <scope>IDENTIFICATION</scope>
</reference>
<dbReference type="AlphaFoldDB" id="A0A7E4ZSN6"/>
<proteinExistence type="predicted"/>
<evidence type="ECO:0000313" key="2">
    <source>
        <dbReference type="Proteomes" id="UP000492821"/>
    </source>
</evidence>